<protein>
    <submittedName>
        <fullName evidence="1">3'-phosphoadenosine 5'-phosphosulfate sulfotransferase (PAPS reductase)/FAD synthetase</fullName>
    </submittedName>
</protein>
<comment type="caution">
    <text evidence="1">The sequence shown here is derived from an EMBL/GenBank/DDBJ whole genome shotgun (WGS) entry which is preliminary data.</text>
</comment>
<dbReference type="InterPro" id="IPR014729">
    <property type="entry name" value="Rossmann-like_a/b/a_fold"/>
</dbReference>
<keyword evidence="2" id="KW-1185">Reference proteome</keyword>
<dbReference type="EMBL" id="JAUSZT010000003">
    <property type="protein sequence ID" value="MDQ0996897.1"/>
    <property type="molecule type" value="Genomic_DNA"/>
</dbReference>
<dbReference type="SUPFAM" id="SSF52402">
    <property type="entry name" value="Adenine nucleotide alpha hydrolases-like"/>
    <property type="match status" value="1"/>
</dbReference>
<proteinExistence type="predicted"/>
<dbReference type="RefSeq" id="WP_307280212.1">
    <property type="nucleotide sequence ID" value="NZ_JAUSZT010000003.1"/>
</dbReference>
<sequence length="301" mass="34073">MSNPYLIQGPALISFSGGRTSAYMLYQIIQAHGGILPDDIVVCFANTGKEREETLRFVHECGIRWNVKIHWLEYRIGEVGFEEVGFNSASRNGEPFTALIDKKGYLPNAVTRFCTSELKVRPMKKFCLSMNWTHWKNVIGLRYDEGHRVLKQLANNDARKERWTSVMPMAKAKHTKRGHVLPYWLGKNVDPINLTSPLPQGFDLGLRDLEGNCDLCMLKSRGSLKRLIRDNPGMADWWKDREASITMKSTRATAAGCRFVTEYSYSALEKEVSTQPFMPGLLEDDEDFDAECGLHCAGEAA</sequence>
<evidence type="ECO:0000313" key="2">
    <source>
        <dbReference type="Proteomes" id="UP001237780"/>
    </source>
</evidence>
<dbReference type="Proteomes" id="UP001237780">
    <property type="component" value="Unassembled WGS sequence"/>
</dbReference>
<dbReference type="Gene3D" id="3.40.50.620">
    <property type="entry name" value="HUPs"/>
    <property type="match status" value="1"/>
</dbReference>
<name>A0ABU0S809_9HYPH</name>
<evidence type="ECO:0000313" key="1">
    <source>
        <dbReference type="EMBL" id="MDQ0996897.1"/>
    </source>
</evidence>
<organism evidence="1 2">
    <name type="scientific">Phyllobacterium ifriqiyense</name>
    <dbReference type="NCBI Taxonomy" id="314238"/>
    <lineage>
        <taxon>Bacteria</taxon>
        <taxon>Pseudomonadati</taxon>
        <taxon>Pseudomonadota</taxon>
        <taxon>Alphaproteobacteria</taxon>
        <taxon>Hyphomicrobiales</taxon>
        <taxon>Phyllobacteriaceae</taxon>
        <taxon>Phyllobacterium</taxon>
    </lineage>
</organism>
<reference evidence="1 2" key="1">
    <citation type="submission" date="2023-07" db="EMBL/GenBank/DDBJ databases">
        <title>Comparative genomics of wheat-associated soil bacteria to identify genetic determinants of phenazine resistance.</title>
        <authorList>
            <person name="Mouncey N."/>
        </authorList>
    </citation>
    <scope>NUCLEOTIDE SEQUENCE [LARGE SCALE GENOMIC DNA]</scope>
    <source>
        <strain evidence="1 2">W4I11</strain>
    </source>
</reference>
<accession>A0ABU0S809</accession>
<gene>
    <name evidence="1" type="ORF">QFZ34_002079</name>
</gene>